<dbReference type="GO" id="GO:0005737">
    <property type="term" value="C:cytoplasm"/>
    <property type="evidence" value="ECO:0007669"/>
    <property type="project" value="TreeGrafter"/>
</dbReference>
<dbReference type="GO" id="GO:0010506">
    <property type="term" value="P:regulation of autophagy"/>
    <property type="evidence" value="ECO:0007669"/>
    <property type="project" value="TreeGrafter"/>
</dbReference>
<comment type="caution">
    <text evidence="4">The sequence shown here is derived from an EMBL/GenBank/DDBJ whole genome shotgun (WGS) entry which is preliminary data.</text>
</comment>
<organism evidence="4">
    <name type="scientific">Hexamita inflata</name>
    <dbReference type="NCBI Taxonomy" id="28002"/>
    <lineage>
        <taxon>Eukaryota</taxon>
        <taxon>Metamonada</taxon>
        <taxon>Diplomonadida</taxon>
        <taxon>Hexamitidae</taxon>
        <taxon>Hexamitinae</taxon>
        <taxon>Hexamita</taxon>
    </lineage>
</organism>
<dbReference type="PRINTS" id="PR01547">
    <property type="entry name" value="YEAST176DUF"/>
</dbReference>
<dbReference type="EMBL" id="CAXDID020000208">
    <property type="protein sequence ID" value="CAL6055981.1"/>
    <property type="molecule type" value="Genomic_DNA"/>
</dbReference>
<accession>A0AA86QGI2</accession>
<feature type="domain" description="Raptor N-terminal CASPase-like" evidence="3">
    <location>
        <begin position="45"/>
        <end position="193"/>
    </location>
</feature>
<dbReference type="GO" id="GO:0071230">
    <property type="term" value="P:cellular response to amino acid stimulus"/>
    <property type="evidence" value="ECO:0007669"/>
    <property type="project" value="TreeGrafter"/>
</dbReference>
<proteinExistence type="predicted"/>
<dbReference type="GO" id="GO:0030307">
    <property type="term" value="P:positive regulation of cell growth"/>
    <property type="evidence" value="ECO:0007669"/>
    <property type="project" value="TreeGrafter"/>
</dbReference>
<evidence type="ECO:0000313" key="6">
    <source>
        <dbReference type="Proteomes" id="UP001642409"/>
    </source>
</evidence>
<dbReference type="SMART" id="SM01302">
    <property type="entry name" value="Raptor_N"/>
    <property type="match status" value="1"/>
</dbReference>
<dbReference type="SUPFAM" id="SSF48371">
    <property type="entry name" value="ARM repeat"/>
    <property type="match status" value="1"/>
</dbReference>
<dbReference type="GO" id="GO:0031929">
    <property type="term" value="P:TOR signaling"/>
    <property type="evidence" value="ECO:0007669"/>
    <property type="project" value="InterPro"/>
</dbReference>
<dbReference type="InterPro" id="IPR004083">
    <property type="entry name" value="Raptor"/>
</dbReference>
<evidence type="ECO:0000256" key="2">
    <source>
        <dbReference type="ARBA" id="ARBA00022737"/>
    </source>
</evidence>
<sequence length="2176" mass="250062">MQALDLNQSEVNQQPEIPSFSYMRHDLPFSHYQNYAHNLQSPPIQQSPLQNVLILTALEFTEELRQIQWVESKTDLIQLPVDQIKLKIVSGLEYQYKKVDLGYQNVRGIFQPTLNEVKKHLSQQSNKGRYLVHYVGRHARLQLEDAIVMSQDEASRAPLAVSITEIAKILQKNDQSVFILDCNYAGQLVECLRDLCRSEYDLLAFGACSSNQKLPYLQQSNMRLAPTDLFSFCMLNPLQAMFTGYVYKHLRLKDSEFQTFQQILVKYEELFEANGTAKQLSTELGSILKLICDTIAWVSVPKDKFSQLCKSDKGTSNLVRNYFVAQRVMSIFNCDVCCTLDLPNQCHNPLWSSFDMCINQALQPKLSQAKQDSREPSASCSPVEPLSSINSVSMANLQALYTTNYTPSNMQMRQSKRENVFNFNEEQIQSFELQLSFMQSDSKCPNNLPIIIGLTENFNYRIKCLQLLSKFCDLCPVYIFDMAQIGLVVTICKMIRGLIEQKVDKNIEAQVLKYCIFLLNKIFASNILLTKYFQIYRASGQITDKDYLYKLVHQYIKQPKTSVTDRLIYIQFLTLMSSQLLVDSFYPEFCKKEIQSFAYSCGNYLVNNNFINLAKAFSQSSDASTRAWSAHLVGNMIPFIISNEPIGSIQDFGKQMTHKMRQSSQIQTVEEVQQKNLLTLNKQTLFLKLGDIALFYTSQLRDDIPEVRSAAMFVIQQVMPKPMVLPAMQEQSNILTNWLELSVYDAILKAAQDPCPFVRYEVLQFVSKHIICYFRTFVVQVLKQIRSKFIDKLFKHIDGDNENERSKICLRVLEILAYDAVSSISTQAGFIIQNLNNYALLQLAKDIKLESKFYSSFQENLKDNLSPEDKKQFELRKTLFSDWELKIIKEHKGDLKQLYETLKDETKPNSEIVKLSYDDYSSLKAVLNDTDGGVKCSDLKLANMQPEESLESTASAKNLEGLNMLELPLMTEQLVIDFPVMGMQNSSNKSNEAKDINFNSNWPAISDIPKMSTDMNNDLMAGFGANNMVNQFVFDGINDPEDNGDDEHCLPVFNNYDIPQIEGIPQIQEAKQLDLEFATEFDRKKFEFIAQRLDTLSEFDTLLNATALVVYFNPMFVAVQEQKTPLFNLLVHGLKQQSIWSNLIQLGQSMTTQLHRQIQGCFNHNNISCKDCGTMSNRTFNMKCQSCGQPSQYGLYLIYSEQGVKSFSSCYSLSQNQRLDFSKISQEFKKIDTQNSLFLTTLTKSLKNNEPKSQSKLQQYIVQLQQHKSDPKLVQKPFIIRPSSNQTIIDISQNGKQQILKTYNQRPLPDTCESFIFALPICDFSEVLQDEIALHLNTTLPDNVMKVKLQNQTKFQVLKWYESLYIMKNAQTTNNQNILVDGVIYQQYQLPYDSLQVQQTLQSAIKLLQVFDQSLLNVDVANLSEQIESLNALVIIDQSCPLCRNIAVRKSLLQKCAQANRTITQSVQQNFVYHPTRDFAHLSVPEMKRKQKIVVGLDAEKNQLTPQQFQTFMKRYVDQIASPFPYLDPQAFCTSQSSFKHCQMGRSIYRLVYNLSDPLLTMININPHQIQTTKAQMATCGSVVNMIQQDSTEEKMQESIQVQNYLIQVTGGNPQTQPTQIQMKAYAMSPRGNNNNNTSNNNVQKSQSVQFFMQDSYEQAEQHTFRPPNNVNDYFREQIKYIQGKNQVQRNLKAVDQFQLQQQFYLPNAVKKLSMHPTLPVIAGYTNENGICLFNLEKRCNMNVIDQEMLQDLSAQTLREDILCHKHLEMNNYTSNIKTMSQFMRETANSMSNMYYAYLQDRELESQNCCICQSIKEANNFSQYTRNYDLYDTQCRKALDSTQKYAGEHQAELSEFFENDAVPAQAYPKYLRNFKQQQADLTQMQFMNTKTTHQLLGASFEDSVFKIYQNPFDVGLCRFTSGFKVFERSEVQLVDLLGILPGFDLVRRIAYHRQQNNLDYVQNDLFKMYIENKLGSILNEMTQIEEFQPPLERFLTHIGQNGLFARGQEVKLFDLHRERAMIEWSHNDIDKNGINTISAVHQNGNVIGLGDIDGQIQLFDVRSKTRVNLFKFDKQIDSLNIDNADTVSAYLKSHSFTKQQGHKQILEIKITETGNGVVNSNMGCLSQPKGQVAIFDLNGSKSSAMKLDRFQGISWRDDLRGFSVFQDQQIRVYGEK</sequence>
<evidence type="ECO:0000313" key="5">
    <source>
        <dbReference type="EMBL" id="CAL6055981.1"/>
    </source>
</evidence>
<dbReference type="GO" id="GO:0031931">
    <property type="term" value="C:TORC1 complex"/>
    <property type="evidence" value="ECO:0007669"/>
    <property type="project" value="InterPro"/>
</dbReference>
<dbReference type="PANTHER" id="PTHR12848">
    <property type="entry name" value="REGULATORY-ASSOCIATED PROTEIN OF MTOR"/>
    <property type="match status" value="1"/>
</dbReference>
<dbReference type="Proteomes" id="UP001642409">
    <property type="component" value="Unassembled WGS sequence"/>
</dbReference>
<dbReference type="SUPFAM" id="SSF50978">
    <property type="entry name" value="WD40 repeat-like"/>
    <property type="match status" value="1"/>
</dbReference>
<name>A0AA86QGI2_9EUKA</name>
<keyword evidence="6" id="KW-1185">Reference proteome</keyword>
<dbReference type="PANTHER" id="PTHR12848:SF16">
    <property type="entry name" value="REGULATORY-ASSOCIATED PROTEIN OF MTOR"/>
    <property type="match status" value="1"/>
</dbReference>
<evidence type="ECO:0000259" key="3">
    <source>
        <dbReference type="SMART" id="SM01302"/>
    </source>
</evidence>
<dbReference type="Pfam" id="PF14538">
    <property type="entry name" value="Raptor_N"/>
    <property type="match status" value="1"/>
</dbReference>
<dbReference type="EMBL" id="CATOUU010000868">
    <property type="protein sequence ID" value="CAI9955837.1"/>
    <property type="molecule type" value="Genomic_DNA"/>
</dbReference>
<reference evidence="5 6" key="2">
    <citation type="submission" date="2024-07" db="EMBL/GenBank/DDBJ databases">
        <authorList>
            <person name="Akdeniz Z."/>
        </authorList>
    </citation>
    <scope>NUCLEOTIDE SEQUENCE [LARGE SCALE GENOMIC DNA]</scope>
</reference>
<dbReference type="GO" id="GO:0009267">
    <property type="term" value="P:cellular response to starvation"/>
    <property type="evidence" value="ECO:0007669"/>
    <property type="project" value="TreeGrafter"/>
</dbReference>
<dbReference type="InterPro" id="IPR036322">
    <property type="entry name" value="WD40_repeat_dom_sf"/>
</dbReference>
<evidence type="ECO:0000313" key="4">
    <source>
        <dbReference type="EMBL" id="CAI9955837.1"/>
    </source>
</evidence>
<reference evidence="4" key="1">
    <citation type="submission" date="2023-06" db="EMBL/GenBank/DDBJ databases">
        <authorList>
            <person name="Kurt Z."/>
        </authorList>
    </citation>
    <scope>NUCLEOTIDE SEQUENCE</scope>
</reference>
<protein>
    <recommendedName>
        <fullName evidence="3">Raptor N-terminal CASPase-like domain-containing protein</fullName>
    </recommendedName>
</protein>
<gene>
    <name evidence="4" type="ORF">HINF_LOCUS43482</name>
    <name evidence="5" type="ORF">HINF_LOCUS46805</name>
</gene>
<dbReference type="GO" id="GO:0030674">
    <property type="term" value="F:protein-macromolecule adaptor activity"/>
    <property type="evidence" value="ECO:0007669"/>
    <property type="project" value="TreeGrafter"/>
</dbReference>
<dbReference type="InterPro" id="IPR016024">
    <property type="entry name" value="ARM-type_fold"/>
</dbReference>
<evidence type="ECO:0000256" key="1">
    <source>
        <dbReference type="ARBA" id="ARBA00022574"/>
    </source>
</evidence>
<keyword evidence="2" id="KW-0677">Repeat</keyword>
<keyword evidence="1" id="KW-0853">WD repeat</keyword>
<dbReference type="InterPro" id="IPR029347">
    <property type="entry name" value="Raptor_N"/>
</dbReference>